<dbReference type="SUPFAM" id="SSF46689">
    <property type="entry name" value="Homeodomain-like"/>
    <property type="match status" value="1"/>
</dbReference>
<sequence length="216" mass="24773">MRLYSASAQTARQPRLSATDWISAGLEALLERGIDAVQVTVLAQRLNVTRGSFYWHFDSREALLTAMIAEWRARNTGVMVEAVAETETLEDGILALFSVWVDHRRFDARLDQAIRDWARHDDSLRSQVKAEDNARVAVISEFFQRHGYEQPEAFIRARVIYFTQISYYALNIEADEAMADRLGYLEAYFRSFTGRDMAPAVARAYREANLGDRHDD</sequence>
<evidence type="ECO:0000259" key="3">
    <source>
        <dbReference type="PROSITE" id="PS50977"/>
    </source>
</evidence>
<evidence type="ECO:0000313" key="5">
    <source>
        <dbReference type="Proteomes" id="UP000193827"/>
    </source>
</evidence>
<dbReference type="PANTHER" id="PTHR43479">
    <property type="entry name" value="ACREF/ENVCD OPERON REPRESSOR-RELATED"/>
    <property type="match status" value="1"/>
</dbReference>
<dbReference type="AlphaFoldDB" id="A0A1Y5T7A0"/>
<evidence type="ECO:0000256" key="1">
    <source>
        <dbReference type="ARBA" id="ARBA00023125"/>
    </source>
</evidence>
<dbReference type="Pfam" id="PF00440">
    <property type="entry name" value="TetR_N"/>
    <property type="match status" value="1"/>
</dbReference>
<keyword evidence="5" id="KW-1185">Reference proteome</keyword>
<protein>
    <submittedName>
        <fullName evidence="4">Tetracycline repressor protein class H</fullName>
    </submittedName>
</protein>
<keyword evidence="1 2" id="KW-0238">DNA-binding</keyword>
<dbReference type="InterPro" id="IPR001647">
    <property type="entry name" value="HTH_TetR"/>
</dbReference>
<dbReference type="PANTHER" id="PTHR43479:SF11">
    <property type="entry name" value="ACREF_ENVCD OPERON REPRESSOR-RELATED"/>
    <property type="match status" value="1"/>
</dbReference>
<evidence type="ECO:0000313" key="4">
    <source>
        <dbReference type="EMBL" id="SLN57211.1"/>
    </source>
</evidence>
<proteinExistence type="predicted"/>
<dbReference type="PRINTS" id="PR00455">
    <property type="entry name" value="HTHTETR"/>
</dbReference>
<evidence type="ECO:0000256" key="2">
    <source>
        <dbReference type="PROSITE-ProRule" id="PRU00335"/>
    </source>
</evidence>
<dbReference type="Proteomes" id="UP000193827">
    <property type="component" value="Unassembled WGS sequence"/>
</dbReference>
<dbReference type="InterPro" id="IPR009057">
    <property type="entry name" value="Homeodomain-like_sf"/>
</dbReference>
<gene>
    <name evidence="4" type="primary">tetR</name>
    <name evidence="4" type="ORF">PEL8287_03077</name>
</gene>
<feature type="domain" description="HTH tetR-type" evidence="3">
    <location>
        <begin position="15"/>
        <end position="75"/>
    </location>
</feature>
<reference evidence="4 5" key="1">
    <citation type="submission" date="2017-03" db="EMBL/GenBank/DDBJ databases">
        <authorList>
            <person name="Afonso C.L."/>
            <person name="Miller P.J."/>
            <person name="Scott M.A."/>
            <person name="Spackman E."/>
            <person name="Goraichik I."/>
            <person name="Dimitrov K.M."/>
            <person name="Suarez D.L."/>
            <person name="Swayne D.E."/>
        </authorList>
    </citation>
    <scope>NUCLEOTIDE SEQUENCE [LARGE SCALE GENOMIC DNA]</scope>
    <source>
        <strain evidence="4 5">CECT 8287</strain>
    </source>
</reference>
<name>A0A1Y5T7A0_9RHOB</name>
<dbReference type="RefSeq" id="WP_176228666.1">
    <property type="nucleotide sequence ID" value="NZ_FWFL01000008.1"/>
</dbReference>
<dbReference type="Gene3D" id="1.10.357.10">
    <property type="entry name" value="Tetracycline Repressor, domain 2"/>
    <property type="match status" value="1"/>
</dbReference>
<feature type="DNA-binding region" description="H-T-H motif" evidence="2">
    <location>
        <begin position="38"/>
        <end position="57"/>
    </location>
</feature>
<dbReference type="EMBL" id="FWFL01000008">
    <property type="protein sequence ID" value="SLN57211.1"/>
    <property type="molecule type" value="Genomic_DNA"/>
</dbReference>
<dbReference type="GO" id="GO:0003677">
    <property type="term" value="F:DNA binding"/>
    <property type="evidence" value="ECO:0007669"/>
    <property type="project" value="UniProtKB-UniRule"/>
</dbReference>
<accession>A0A1Y5T7A0</accession>
<dbReference type="InterPro" id="IPR050624">
    <property type="entry name" value="HTH-type_Tx_Regulator"/>
</dbReference>
<organism evidence="4 5">
    <name type="scientific">Roseovarius litorisediminis</name>
    <dbReference type="NCBI Taxonomy" id="1312363"/>
    <lineage>
        <taxon>Bacteria</taxon>
        <taxon>Pseudomonadati</taxon>
        <taxon>Pseudomonadota</taxon>
        <taxon>Alphaproteobacteria</taxon>
        <taxon>Rhodobacterales</taxon>
        <taxon>Roseobacteraceae</taxon>
        <taxon>Roseovarius</taxon>
    </lineage>
</organism>
<dbReference type="PROSITE" id="PS50977">
    <property type="entry name" value="HTH_TETR_2"/>
    <property type="match status" value="1"/>
</dbReference>